<dbReference type="Proteomes" id="UP001558481">
    <property type="component" value="Unassembled WGS sequence"/>
</dbReference>
<feature type="transmembrane region" description="Helical" evidence="2">
    <location>
        <begin position="93"/>
        <end position="113"/>
    </location>
</feature>
<feature type="transmembrane region" description="Helical" evidence="2">
    <location>
        <begin position="187"/>
        <end position="210"/>
    </location>
</feature>
<dbReference type="Pfam" id="PF13347">
    <property type="entry name" value="MFS_2"/>
    <property type="match status" value="1"/>
</dbReference>
<keyword evidence="2" id="KW-0812">Transmembrane</keyword>
<evidence type="ECO:0000256" key="2">
    <source>
        <dbReference type="SAM" id="Phobius"/>
    </source>
</evidence>
<accession>A0ABV3V4B1</accession>
<feature type="transmembrane region" description="Helical" evidence="2">
    <location>
        <begin position="331"/>
        <end position="350"/>
    </location>
</feature>
<feature type="transmembrane region" description="Helical" evidence="2">
    <location>
        <begin position="159"/>
        <end position="181"/>
    </location>
</feature>
<feature type="transmembrane region" description="Helical" evidence="2">
    <location>
        <begin position="425"/>
        <end position="444"/>
    </location>
</feature>
<dbReference type="PANTHER" id="PTHR11328:SF39">
    <property type="entry name" value="2,3-DIHYDROXYPROPANE-1-SULFONATE EXPORTER-RELATED"/>
    <property type="match status" value="1"/>
</dbReference>
<dbReference type="RefSeq" id="WP_095798616.1">
    <property type="nucleotide sequence ID" value="NZ_JAYWLU010000014.1"/>
</dbReference>
<feature type="transmembrane region" description="Helical" evidence="2">
    <location>
        <begin position="387"/>
        <end position="405"/>
    </location>
</feature>
<proteinExistence type="predicted"/>
<feature type="transmembrane region" description="Helical" evidence="2">
    <location>
        <begin position="308"/>
        <end position="325"/>
    </location>
</feature>
<name>A0ABV3V4B1_9MICC</name>
<dbReference type="NCBIfam" id="TIGR00792">
    <property type="entry name" value="gph"/>
    <property type="match status" value="1"/>
</dbReference>
<dbReference type="Gene3D" id="1.20.1250.20">
    <property type="entry name" value="MFS general substrate transporter like domains"/>
    <property type="match status" value="2"/>
</dbReference>
<feature type="transmembrane region" description="Helical" evidence="2">
    <location>
        <begin position="22"/>
        <end position="47"/>
    </location>
</feature>
<feature type="region of interest" description="Disordered" evidence="1">
    <location>
        <begin position="465"/>
        <end position="511"/>
    </location>
</feature>
<evidence type="ECO:0000313" key="4">
    <source>
        <dbReference type="Proteomes" id="UP001558481"/>
    </source>
</evidence>
<dbReference type="PANTHER" id="PTHR11328">
    <property type="entry name" value="MAJOR FACILITATOR SUPERFAMILY DOMAIN-CONTAINING PROTEIN"/>
    <property type="match status" value="1"/>
</dbReference>
<protein>
    <submittedName>
        <fullName evidence="3">Glycoside-pentoside-hexuronide (GPH):cation symporter</fullName>
    </submittedName>
</protein>
<gene>
    <name evidence="3" type="ORF">VVR66_12765</name>
</gene>
<dbReference type="EMBL" id="JAYWLU010000014">
    <property type="protein sequence ID" value="MEX3595586.1"/>
    <property type="molecule type" value="Genomic_DNA"/>
</dbReference>
<evidence type="ECO:0000256" key="1">
    <source>
        <dbReference type="SAM" id="MobiDB-lite"/>
    </source>
</evidence>
<feature type="transmembrane region" description="Helical" evidence="2">
    <location>
        <begin position="125"/>
        <end position="147"/>
    </location>
</feature>
<keyword evidence="2" id="KW-0472">Membrane</keyword>
<evidence type="ECO:0000313" key="3">
    <source>
        <dbReference type="EMBL" id="MEX3595586.1"/>
    </source>
</evidence>
<feature type="transmembrane region" description="Helical" evidence="2">
    <location>
        <begin position="247"/>
        <end position="268"/>
    </location>
</feature>
<organism evidence="3 4">
    <name type="scientific">Kocuria carniphila</name>
    <dbReference type="NCBI Taxonomy" id="262208"/>
    <lineage>
        <taxon>Bacteria</taxon>
        <taxon>Bacillati</taxon>
        <taxon>Actinomycetota</taxon>
        <taxon>Actinomycetes</taxon>
        <taxon>Micrococcales</taxon>
        <taxon>Micrococcaceae</taxon>
        <taxon>Kocuria</taxon>
    </lineage>
</organism>
<comment type="caution">
    <text evidence="3">The sequence shown here is derived from an EMBL/GenBank/DDBJ whole genome shotgun (WGS) entry which is preliminary data.</text>
</comment>
<dbReference type="InterPro" id="IPR039672">
    <property type="entry name" value="MFS_2"/>
</dbReference>
<dbReference type="SUPFAM" id="SSF103473">
    <property type="entry name" value="MFS general substrate transporter"/>
    <property type="match status" value="1"/>
</dbReference>
<dbReference type="CDD" id="cd17332">
    <property type="entry name" value="MFS_MelB_like"/>
    <property type="match status" value="1"/>
</dbReference>
<dbReference type="InterPro" id="IPR001927">
    <property type="entry name" value="Na/Gal_symport"/>
</dbReference>
<dbReference type="InterPro" id="IPR036259">
    <property type="entry name" value="MFS_trans_sf"/>
</dbReference>
<keyword evidence="4" id="KW-1185">Reference proteome</keyword>
<sequence>MSVPATSQIPAINKPHLKPKTLFGYGLGDAGCNIAFQMTGLFLLLFYTNVVGIRADHAGVILMIVKVWDAFADLFAGRMVDRTMTRWGKFRPFLIWYSIPLLLSNLLCFWIPVDGYGAKLAWATISYALMGLLYSMVNIPYGSLAGAMSQNPVDRSRLASARMVGSGATILLLSLFLAPRIKGAENLAATFLITAVAFVIIGALFFFTTFATSKEVVYREVERVTLKETIATVRQNGPLIRLCSSSLLYLIAQNVIGALTIYLSTYVLTRYSEAGWVATISIVITTGAVLYVGPFGPTVTRVLGKKRGFMYAAVLAAVGGVLFSLSNFLWYSFALSLLGLFFMGVGMGILNTMTWALEADTVEYGEYKTGIRTEGATYSAFSFTRKVGQAVGVAVAGYILTWSGFDAANTVQSEDTVRGMALGAGLVPAVIFLGAMLIMAAYPLTEAKFKDIMKAIEANRQLRHEQLQHGETPNSVPTREDRVGPTARDSHPMTTQSPVVPPKDDDDAPSA</sequence>
<feature type="transmembrane region" description="Helical" evidence="2">
    <location>
        <begin position="59"/>
        <end position="81"/>
    </location>
</feature>
<reference evidence="3 4" key="1">
    <citation type="journal article" date="2024" name="Fungal Genet. Biol.">
        <title>The porcine skin microbiome exhibits broad fungal antagonism.</title>
        <authorList>
            <person name="De La Cruz K.F."/>
            <person name="Townsend E.C."/>
            <person name="Alex Cheong J.Z."/>
            <person name="Salamzade R."/>
            <person name="Liu A."/>
            <person name="Sandstrom S."/>
            <person name="Davila E."/>
            <person name="Huang L."/>
            <person name="Xu K.H."/>
            <person name="Wu S.Y."/>
            <person name="Meudt J.J."/>
            <person name="Shanmuganayagam D."/>
            <person name="Gibson A.L.F."/>
            <person name="Kalan L.R."/>
        </authorList>
    </citation>
    <scope>NUCLEOTIDE SEQUENCE [LARGE SCALE GENOMIC DNA]</scope>
    <source>
        <strain evidence="3 4">LK2625</strain>
    </source>
</reference>
<feature type="transmembrane region" description="Helical" evidence="2">
    <location>
        <begin position="274"/>
        <end position="296"/>
    </location>
</feature>
<feature type="compositionally biased region" description="Basic and acidic residues" evidence="1">
    <location>
        <begin position="478"/>
        <end position="491"/>
    </location>
</feature>
<keyword evidence="2" id="KW-1133">Transmembrane helix</keyword>